<dbReference type="GO" id="GO:0009055">
    <property type="term" value="F:electron transfer activity"/>
    <property type="evidence" value="ECO:0007669"/>
    <property type="project" value="TreeGrafter"/>
</dbReference>
<dbReference type="GO" id="GO:0003955">
    <property type="term" value="F:NAD(P)H dehydrogenase (quinone) activity"/>
    <property type="evidence" value="ECO:0007669"/>
    <property type="project" value="TreeGrafter"/>
</dbReference>
<dbReference type="Gene3D" id="3.40.50.360">
    <property type="match status" value="1"/>
</dbReference>
<dbReference type="InterPro" id="IPR003680">
    <property type="entry name" value="Flavodoxin_fold"/>
</dbReference>
<keyword evidence="4" id="KW-1185">Reference proteome</keyword>
<dbReference type="InterPro" id="IPR046980">
    <property type="entry name" value="KefG/KefF"/>
</dbReference>
<dbReference type="EMBL" id="JOPB01000002">
    <property type="protein sequence ID" value="OUI79062.1"/>
    <property type="molecule type" value="Genomic_DNA"/>
</dbReference>
<dbReference type="RefSeq" id="WP_086631849.1">
    <property type="nucleotide sequence ID" value="NZ_JOPB01000002.1"/>
</dbReference>
<dbReference type="AlphaFoldDB" id="A0A251ZWP2"/>
<dbReference type="PANTHER" id="PTHR47307">
    <property type="entry name" value="GLUTATHIONE-REGULATED POTASSIUM-EFFLUX SYSTEM ANCILLARY PROTEIN KEFG"/>
    <property type="match status" value="1"/>
</dbReference>
<organism evidence="3 4">
    <name type="scientific">Commensalibacter intestini</name>
    <dbReference type="NCBI Taxonomy" id="479936"/>
    <lineage>
        <taxon>Bacteria</taxon>
        <taxon>Pseudomonadati</taxon>
        <taxon>Pseudomonadota</taxon>
        <taxon>Alphaproteobacteria</taxon>
        <taxon>Acetobacterales</taxon>
        <taxon>Acetobacteraceae</taxon>
    </lineage>
</organism>
<evidence type="ECO:0000313" key="4">
    <source>
        <dbReference type="Proteomes" id="UP000194946"/>
    </source>
</evidence>
<name>A0A251ZWP2_9PROT</name>
<feature type="domain" description="Flavodoxin-like fold" evidence="2">
    <location>
        <begin position="3"/>
        <end position="170"/>
    </location>
</feature>
<gene>
    <name evidence="3" type="ORF">HK18_03900</name>
</gene>
<dbReference type="Proteomes" id="UP000194946">
    <property type="component" value="Unassembled WGS sequence"/>
</dbReference>
<dbReference type="SUPFAM" id="SSF52218">
    <property type="entry name" value="Flavoproteins"/>
    <property type="match status" value="1"/>
</dbReference>
<comment type="caution">
    <text evidence="3">The sequence shown here is derived from an EMBL/GenBank/DDBJ whole genome shotgun (WGS) entry which is preliminary data.</text>
</comment>
<dbReference type="InterPro" id="IPR029039">
    <property type="entry name" value="Flavoprotein-like_sf"/>
</dbReference>
<keyword evidence="1" id="KW-0560">Oxidoreductase</keyword>
<accession>A0A251ZWP2</accession>
<reference evidence="4" key="1">
    <citation type="submission" date="2014-06" db="EMBL/GenBank/DDBJ databases">
        <authorList>
            <person name="Winans N.J."/>
            <person name="Newell P.D."/>
            <person name="Douglas A.E."/>
        </authorList>
    </citation>
    <scope>NUCLEOTIDE SEQUENCE [LARGE SCALE GENOMIC DNA]</scope>
    <source>
        <strain evidence="4">DmL_052</strain>
    </source>
</reference>
<protein>
    <submittedName>
        <fullName evidence="3">Flavodoxin</fullName>
    </submittedName>
</protein>
<sequence length="178" mass="20609">MALMILAHPYFDVSVANKTIIQELQKQDLDLEIRDIHHLYPDYQIDVAAEQEALLRHNTIILQYPMFWFSMPAILKYWFDSVFTYQFAYGSKGDKLKNKKLLPSLTVGQVEGNFYDGEHFLIDDFLRSIQKSAEYAQMEYLKPICLFGVSPVEGNTKEEVQTKAAKHSQKLAEIIRGL</sequence>
<evidence type="ECO:0000259" key="2">
    <source>
        <dbReference type="Pfam" id="PF02525"/>
    </source>
</evidence>
<dbReference type="PANTHER" id="PTHR47307:SF1">
    <property type="entry name" value="GLUTATHIONE-REGULATED POTASSIUM-EFFLUX SYSTEM ANCILLARY PROTEIN KEFG"/>
    <property type="match status" value="1"/>
</dbReference>
<evidence type="ECO:0000313" key="3">
    <source>
        <dbReference type="EMBL" id="OUI79062.1"/>
    </source>
</evidence>
<proteinExistence type="predicted"/>
<dbReference type="Pfam" id="PF02525">
    <property type="entry name" value="Flavodoxin_2"/>
    <property type="match status" value="1"/>
</dbReference>
<evidence type="ECO:0000256" key="1">
    <source>
        <dbReference type="ARBA" id="ARBA00023002"/>
    </source>
</evidence>
<dbReference type="GO" id="GO:0010181">
    <property type="term" value="F:FMN binding"/>
    <property type="evidence" value="ECO:0007669"/>
    <property type="project" value="TreeGrafter"/>
</dbReference>